<dbReference type="EMBL" id="ATHI01000027">
    <property type="protein sequence ID" value="EPR32306.1"/>
    <property type="molecule type" value="Genomic_DNA"/>
</dbReference>
<gene>
    <name evidence="1" type="ORF">dsat_0658</name>
</gene>
<sequence>MGLEVSWYLRLGRQEILEALVSQKAASQVRASFALDCGFRMEAEDRGEAVLFRFTRSRPEKETP</sequence>
<proteinExistence type="predicted"/>
<dbReference type="RefSeq" id="WP_020887355.1">
    <property type="nucleotide sequence ID" value="NZ_ATHI01000027.1"/>
</dbReference>
<reference evidence="1 2" key="1">
    <citation type="journal article" date="2013" name="Genome Announc.">
        <title>Draft genome sequences for three mercury-methylating, sulfate-reducing bacteria.</title>
        <authorList>
            <person name="Brown S.D."/>
            <person name="Hurt R.A.Jr."/>
            <person name="Gilmour C.C."/>
            <person name="Elias D.A."/>
        </authorList>
    </citation>
    <scope>NUCLEOTIDE SEQUENCE [LARGE SCALE GENOMIC DNA]</scope>
    <source>
        <strain evidence="1 2">DSM 16529</strain>
    </source>
</reference>
<organism evidence="1 2">
    <name type="scientific">Alkalidesulfovibrio alkalitolerans DSM 16529</name>
    <dbReference type="NCBI Taxonomy" id="1121439"/>
    <lineage>
        <taxon>Bacteria</taxon>
        <taxon>Pseudomonadati</taxon>
        <taxon>Thermodesulfobacteriota</taxon>
        <taxon>Desulfovibrionia</taxon>
        <taxon>Desulfovibrionales</taxon>
        <taxon>Desulfovibrionaceae</taxon>
        <taxon>Alkalidesulfovibrio</taxon>
    </lineage>
</organism>
<protein>
    <submittedName>
        <fullName evidence="1">Uncharacterized protein</fullName>
    </submittedName>
</protein>
<dbReference type="eggNOG" id="ENOG5031JN4">
    <property type="taxonomic scope" value="Bacteria"/>
</dbReference>
<accession>S7T6X5</accession>
<evidence type="ECO:0000313" key="2">
    <source>
        <dbReference type="Proteomes" id="UP000014975"/>
    </source>
</evidence>
<evidence type="ECO:0000313" key="1">
    <source>
        <dbReference type="EMBL" id="EPR32306.1"/>
    </source>
</evidence>
<dbReference type="STRING" id="1121439.dsat_0658"/>
<dbReference type="OrthoDB" id="5460264at2"/>
<name>S7T6X5_9BACT</name>
<dbReference type="AlphaFoldDB" id="S7T6X5"/>
<comment type="caution">
    <text evidence="1">The sequence shown here is derived from an EMBL/GenBank/DDBJ whole genome shotgun (WGS) entry which is preliminary data.</text>
</comment>
<dbReference type="Proteomes" id="UP000014975">
    <property type="component" value="Unassembled WGS sequence"/>
</dbReference>
<dbReference type="PATRIC" id="fig|1121439.3.peg.2014"/>
<keyword evidence="2" id="KW-1185">Reference proteome</keyword>